<feature type="transmembrane region" description="Helical" evidence="1">
    <location>
        <begin position="154"/>
        <end position="174"/>
    </location>
</feature>
<sequence length="203" mass="21498">MAHSIPAPDPGPVSIGEIVARLDRLAARDSVTLGDILASFGQASFVPALMLPALLVFSPLSGIPFFSSICGLTIAAVSAQMLVRRRHIWLPRVLRERGLSGARLQRALGAMARTGRWIDRNTGDRLRLLTAQPMASLFTLVCLCAGLAMPFLELVPFSSSILGLAVLLIAAAFLTRDGLYALAGLGVFAAAPMIPLALWIGLV</sequence>
<dbReference type="RefSeq" id="WP_115978621.1">
    <property type="nucleotide sequence ID" value="NZ_QOHR01000003.1"/>
</dbReference>
<keyword evidence="1" id="KW-1133">Transmembrane helix</keyword>
<dbReference type="OrthoDB" id="7949130at2"/>
<feature type="transmembrane region" description="Helical" evidence="1">
    <location>
        <begin position="126"/>
        <end position="148"/>
    </location>
</feature>
<proteinExistence type="predicted"/>
<name>A0A3D9BXM0_9RHOB</name>
<evidence type="ECO:0000313" key="3">
    <source>
        <dbReference type="Proteomes" id="UP000257131"/>
    </source>
</evidence>
<dbReference type="PANTHER" id="PTHR41795">
    <property type="entry name" value="EXOPOLYSACCHARIDE SYNTHESIS PROTEIN"/>
    <property type="match status" value="1"/>
</dbReference>
<dbReference type="AlphaFoldDB" id="A0A3D9BXM0"/>
<keyword evidence="1" id="KW-0812">Transmembrane</keyword>
<evidence type="ECO:0000313" key="2">
    <source>
        <dbReference type="EMBL" id="REC58238.1"/>
    </source>
</evidence>
<feature type="transmembrane region" description="Helical" evidence="1">
    <location>
        <begin position="63"/>
        <end position="83"/>
    </location>
</feature>
<organism evidence="2 3">
    <name type="scientific">Rhodosalinus sediminis</name>
    <dbReference type="NCBI Taxonomy" id="1940533"/>
    <lineage>
        <taxon>Bacteria</taxon>
        <taxon>Pseudomonadati</taxon>
        <taxon>Pseudomonadota</taxon>
        <taxon>Alphaproteobacteria</taxon>
        <taxon>Rhodobacterales</taxon>
        <taxon>Paracoccaceae</taxon>
        <taxon>Rhodosalinus</taxon>
    </lineage>
</organism>
<reference evidence="2 3" key="1">
    <citation type="journal article" date="2017" name="Int. J. Syst. Evol. Microbiol.">
        <title>Rhodosalinus sediminis gen. nov., sp. nov., isolated from marine saltern.</title>
        <authorList>
            <person name="Guo L.Y."/>
            <person name="Ling S.K."/>
            <person name="Li C.M."/>
            <person name="Chen G.J."/>
            <person name="Du Z.J."/>
        </authorList>
    </citation>
    <scope>NUCLEOTIDE SEQUENCE [LARGE SCALE GENOMIC DNA]</scope>
    <source>
        <strain evidence="2 3">WDN1C137</strain>
    </source>
</reference>
<dbReference type="Pfam" id="PF06055">
    <property type="entry name" value="ExoD"/>
    <property type="match status" value="1"/>
</dbReference>
<gene>
    <name evidence="2" type="ORF">DRV84_04205</name>
</gene>
<dbReference type="InterPro" id="IPR010331">
    <property type="entry name" value="ExoD"/>
</dbReference>
<feature type="transmembrane region" description="Helical" evidence="1">
    <location>
        <begin position="181"/>
        <end position="202"/>
    </location>
</feature>
<dbReference type="EMBL" id="QOHR01000003">
    <property type="protein sequence ID" value="REC58238.1"/>
    <property type="molecule type" value="Genomic_DNA"/>
</dbReference>
<keyword evidence="3" id="KW-1185">Reference proteome</keyword>
<evidence type="ECO:0000256" key="1">
    <source>
        <dbReference type="SAM" id="Phobius"/>
    </source>
</evidence>
<dbReference type="Proteomes" id="UP000257131">
    <property type="component" value="Unassembled WGS sequence"/>
</dbReference>
<keyword evidence="1" id="KW-0472">Membrane</keyword>
<dbReference type="PANTHER" id="PTHR41795:SF1">
    <property type="entry name" value="EXOPOLYSACCHARIDE SYNTHESIS PROTEIN"/>
    <property type="match status" value="1"/>
</dbReference>
<accession>A0A3D9BXM0</accession>
<protein>
    <submittedName>
        <fullName evidence="2">Exopolysaccharide biosynthesis protein</fullName>
    </submittedName>
</protein>
<comment type="caution">
    <text evidence="2">The sequence shown here is derived from an EMBL/GenBank/DDBJ whole genome shotgun (WGS) entry which is preliminary data.</text>
</comment>
<dbReference type="PIRSF" id="PIRSF033239">
    <property type="entry name" value="ExoD"/>
    <property type="match status" value="1"/>
</dbReference>